<dbReference type="EMBL" id="CP063458">
    <property type="protein sequence ID" value="QOV91239.1"/>
    <property type="molecule type" value="Genomic_DNA"/>
</dbReference>
<evidence type="ECO:0000256" key="2">
    <source>
        <dbReference type="ARBA" id="ARBA00008779"/>
    </source>
</evidence>
<dbReference type="InterPro" id="IPR035874">
    <property type="entry name" value="IDS"/>
</dbReference>
<proteinExistence type="inferred from homology"/>
<dbReference type="PANTHER" id="PTHR45953:SF1">
    <property type="entry name" value="IDURONATE 2-SULFATASE"/>
    <property type="match status" value="1"/>
</dbReference>
<keyword evidence="10" id="KW-1185">Reference proteome</keyword>
<comment type="similarity">
    <text evidence="2">Belongs to the sulfatase family.</text>
</comment>
<feature type="region of interest" description="Disordered" evidence="7">
    <location>
        <begin position="513"/>
        <end position="539"/>
    </location>
</feature>
<dbReference type="Proteomes" id="UP000593765">
    <property type="component" value="Chromosome"/>
</dbReference>
<evidence type="ECO:0000313" key="9">
    <source>
        <dbReference type="EMBL" id="QOV91239.1"/>
    </source>
</evidence>
<feature type="domain" description="Sulfatase N-terminal" evidence="8">
    <location>
        <begin position="48"/>
        <end position="413"/>
    </location>
</feature>
<keyword evidence="5" id="KW-0378">Hydrolase</keyword>
<dbReference type="PANTHER" id="PTHR45953">
    <property type="entry name" value="IDURONATE 2-SULFATASE"/>
    <property type="match status" value="1"/>
</dbReference>
<evidence type="ECO:0000256" key="3">
    <source>
        <dbReference type="ARBA" id="ARBA00022723"/>
    </source>
</evidence>
<reference evidence="9 10" key="1">
    <citation type="submission" date="2020-10" db="EMBL/GenBank/DDBJ databases">
        <title>Wide distribution of Phycisphaera-like planctomycetes from WD2101 soil group in peatlands and genome analysis of the first cultivated representative.</title>
        <authorList>
            <person name="Dedysh S.N."/>
            <person name="Beletsky A.V."/>
            <person name="Ivanova A."/>
            <person name="Kulichevskaya I.S."/>
            <person name="Suzina N.E."/>
            <person name="Philippov D.A."/>
            <person name="Rakitin A.L."/>
            <person name="Mardanov A.V."/>
            <person name="Ravin N.V."/>
        </authorList>
    </citation>
    <scope>NUCLEOTIDE SEQUENCE [LARGE SCALE GENOMIC DNA]</scope>
    <source>
        <strain evidence="9 10">M1803</strain>
    </source>
</reference>
<dbReference type="InterPro" id="IPR024607">
    <property type="entry name" value="Sulfatase_CS"/>
</dbReference>
<accession>A0A7M2X0P6</accession>
<dbReference type="InterPro" id="IPR017850">
    <property type="entry name" value="Alkaline_phosphatase_core_sf"/>
</dbReference>
<evidence type="ECO:0000256" key="6">
    <source>
        <dbReference type="ARBA" id="ARBA00022837"/>
    </source>
</evidence>
<dbReference type="InterPro" id="IPR000917">
    <property type="entry name" value="Sulfatase_N"/>
</dbReference>
<dbReference type="GO" id="GO:0004423">
    <property type="term" value="F:iduronate-2-sulfatase activity"/>
    <property type="evidence" value="ECO:0007669"/>
    <property type="project" value="InterPro"/>
</dbReference>
<keyword evidence="4" id="KW-0732">Signal</keyword>
<dbReference type="Gene3D" id="3.40.720.10">
    <property type="entry name" value="Alkaline Phosphatase, subunit A"/>
    <property type="match status" value="1"/>
</dbReference>
<evidence type="ECO:0000256" key="1">
    <source>
        <dbReference type="ARBA" id="ARBA00001913"/>
    </source>
</evidence>
<evidence type="ECO:0000256" key="7">
    <source>
        <dbReference type="SAM" id="MobiDB-lite"/>
    </source>
</evidence>
<gene>
    <name evidence="9" type="ORF">IPV69_07740</name>
</gene>
<dbReference type="Pfam" id="PF00884">
    <property type="entry name" value="Sulfatase"/>
    <property type="match status" value="1"/>
</dbReference>
<evidence type="ECO:0000256" key="4">
    <source>
        <dbReference type="ARBA" id="ARBA00022729"/>
    </source>
</evidence>
<protein>
    <submittedName>
        <fullName evidence="9">Sulfatase</fullName>
    </submittedName>
</protein>
<dbReference type="AlphaFoldDB" id="A0A7M2X0P6"/>
<evidence type="ECO:0000256" key="5">
    <source>
        <dbReference type="ARBA" id="ARBA00022801"/>
    </source>
</evidence>
<dbReference type="CDD" id="cd16030">
    <property type="entry name" value="iduronate-2-sulfatase"/>
    <property type="match status" value="1"/>
</dbReference>
<dbReference type="GO" id="GO:0046872">
    <property type="term" value="F:metal ion binding"/>
    <property type="evidence" value="ECO:0007669"/>
    <property type="project" value="UniProtKB-KW"/>
</dbReference>
<keyword evidence="6" id="KW-0106">Calcium</keyword>
<comment type="cofactor">
    <cofactor evidence="1">
        <name>Ca(2+)</name>
        <dbReference type="ChEBI" id="CHEBI:29108"/>
    </cofactor>
</comment>
<evidence type="ECO:0000313" key="10">
    <source>
        <dbReference type="Proteomes" id="UP000593765"/>
    </source>
</evidence>
<dbReference type="KEGG" id="hbs:IPV69_07740"/>
<name>A0A7M2X0P6_9BACT</name>
<keyword evidence="3" id="KW-0479">Metal-binding</keyword>
<organism evidence="9 10">
    <name type="scientific">Humisphaera borealis</name>
    <dbReference type="NCBI Taxonomy" id="2807512"/>
    <lineage>
        <taxon>Bacteria</taxon>
        <taxon>Pseudomonadati</taxon>
        <taxon>Planctomycetota</taxon>
        <taxon>Phycisphaerae</taxon>
        <taxon>Tepidisphaerales</taxon>
        <taxon>Tepidisphaeraceae</taxon>
        <taxon>Humisphaera</taxon>
    </lineage>
</organism>
<sequence length="539" mass="58114">MTEHAGPAGSTRDVSNDSNQVAALKQVRLLVVIVTVLLASALQAAQTPNVLFIAVDDLRPELGCYGNKLIKSPNIDRLASRGTVFNRAYCQQAVCSPSRSSLLTGRRPDATRVWDLETHFRVALPDAVTLPQYFKANGYHCAALSKIYHHGFEDGLSWSEPHWYPNGGAIDTDKVDWTKQIKTRHDVKVQEYAAPAQTSSKQPGGKLAKAGPAFEVSSKADDQLPDGATAAEAVKRIASLKGTGKPFFLAVGFLKPHLPFVAPKKYWDLYDPGQIPLPATDRLPEGAPEFAGHTNGELHNYPGVPTENPIPADFAKTLRHGYYACISYTDAQIGRLLDALDKEGLADNTVIVLWGDHGWQLGDHGLWHKHTNFEIATRAPLLISVPGQKSAGQACNTPVEFVDVYPTLADVCGLGVPPGLDGTSLKPFIENPAASSTKVAISQYPRGAGKAGGAVMGYSVRDDRWRLTLWRQRGGDKVVATELYDEKNDPAETVNVAAKPENKAVVEALTKRLPPVAASGNKAKPNAKKSSIPDGKASE</sequence>
<dbReference type="SUPFAM" id="SSF53649">
    <property type="entry name" value="Alkaline phosphatase-like"/>
    <property type="match status" value="1"/>
</dbReference>
<dbReference type="GO" id="GO:0005737">
    <property type="term" value="C:cytoplasm"/>
    <property type="evidence" value="ECO:0007669"/>
    <property type="project" value="TreeGrafter"/>
</dbReference>
<dbReference type="PROSITE" id="PS00523">
    <property type="entry name" value="SULFATASE_1"/>
    <property type="match status" value="1"/>
</dbReference>
<evidence type="ECO:0000259" key="8">
    <source>
        <dbReference type="Pfam" id="PF00884"/>
    </source>
</evidence>